<dbReference type="AlphaFoldDB" id="A0A9D3TH12"/>
<dbReference type="InterPro" id="IPR050944">
    <property type="entry name" value="FAM83"/>
</dbReference>
<dbReference type="PANTHER" id="PTHR16181">
    <property type="entry name" value="PROTEIN FAM83A-RELATED"/>
    <property type="match status" value="1"/>
</dbReference>
<dbReference type="Pfam" id="PF07894">
    <property type="entry name" value="SACK1"/>
    <property type="match status" value="1"/>
</dbReference>
<keyword evidence="5" id="KW-1185">Reference proteome</keyword>
<dbReference type="Proteomes" id="UP001046870">
    <property type="component" value="Chromosome 1"/>
</dbReference>
<evidence type="ECO:0000313" key="4">
    <source>
        <dbReference type="EMBL" id="KAG7491455.1"/>
    </source>
</evidence>
<dbReference type="OrthoDB" id="6103632at2759"/>
<dbReference type="PANTHER" id="PTHR16181:SF29">
    <property type="entry name" value="PROTEIN FAM83A-RELATED"/>
    <property type="match status" value="1"/>
</dbReference>
<dbReference type="SUPFAM" id="SSF56024">
    <property type="entry name" value="Phospholipase D/nuclease"/>
    <property type="match status" value="1"/>
</dbReference>
<feature type="region of interest" description="Disordered" evidence="2">
    <location>
        <begin position="302"/>
        <end position="332"/>
    </location>
</feature>
<evidence type="ECO:0000259" key="3">
    <source>
        <dbReference type="Pfam" id="PF07894"/>
    </source>
</evidence>
<gene>
    <name evidence="4" type="ORF">MATL_G00003900</name>
</gene>
<comment type="similarity">
    <text evidence="1">Belongs to the FAM83 family.</text>
</comment>
<evidence type="ECO:0000313" key="5">
    <source>
        <dbReference type="Proteomes" id="UP001046870"/>
    </source>
</evidence>
<reference evidence="4" key="1">
    <citation type="submission" date="2021-01" db="EMBL/GenBank/DDBJ databases">
        <authorList>
            <person name="Zahm M."/>
            <person name="Roques C."/>
            <person name="Cabau C."/>
            <person name="Klopp C."/>
            <person name="Donnadieu C."/>
            <person name="Jouanno E."/>
            <person name="Lampietro C."/>
            <person name="Louis A."/>
            <person name="Herpin A."/>
            <person name="Echchiki A."/>
            <person name="Berthelot C."/>
            <person name="Parey E."/>
            <person name="Roest-Crollius H."/>
            <person name="Braasch I."/>
            <person name="Postlethwait J."/>
            <person name="Bobe J."/>
            <person name="Montfort J."/>
            <person name="Bouchez O."/>
            <person name="Begum T."/>
            <person name="Mejri S."/>
            <person name="Adams A."/>
            <person name="Chen W.-J."/>
            <person name="Guiguen Y."/>
        </authorList>
    </citation>
    <scope>NUCLEOTIDE SEQUENCE</scope>
    <source>
        <strain evidence="4">YG-15Mar2019-1</strain>
        <tissue evidence="4">Brain</tissue>
    </source>
</reference>
<accession>A0A9D3TH12</accession>
<name>A0A9D3TH12_MEGAT</name>
<evidence type="ECO:0000256" key="2">
    <source>
        <dbReference type="SAM" id="MobiDB-lite"/>
    </source>
</evidence>
<feature type="region of interest" description="Disordered" evidence="2">
    <location>
        <begin position="352"/>
        <end position="435"/>
    </location>
</feature>
<dbReference type="InterPro" id="IPR012461">
    <property type="entry name" value="SACK1"/>
</dbReference>
<comment type="caution">
    <text evidence="4">The sequence shown here is derived from an EMBL/GenBank/DDBJ whole genome shotgun (WGS) entry which is preliminary data.</text>
</comment>
<protein>
    <recommendedName>
        <fullName evidence="3">Scaffolding anchor of CK1 domain-containing protein</fullName>
    </recommendedName>
</protein>
<proteinExistence type="inferred from homology"/>
<feature type="domain" description="Scaffolding anchor of CK1" evidence="3">
    <location>
        <begin position="8"/>
        <end position="205"/>
    </location>
</feature>
<dbReference type="GO" id="GO:0007165">
    <property type="term" value="P:signal transduction"/>
    <property type="evidence" value="ECO:0007669"/>
    <property type="project" value="TreeGrafter"/>
</dbReference>
<feature type="compositionally biased region" description="Polar residues" evidence="2">
    <location>
        <begin position="352"/>
        <end position="372"/>
    </location>
</feature>
<organism evidence="4 5">
    <name type="scientific">Megalops atlanticus</name>
    <name type="common">Tarpon</name>
    <name type="synonym">Clupea gigantea</name>
    <dbReference type="NCBI Taxonomy" id="7932"/>
    <lineage>
        <taxon>Eukaryota</taxon>
        <taxon>Metazoa</taxon>
        <taxon>Chordata</taxon>
        <taxon>Craniata</taxon>
        <taxon>Vertebrata</taxon>
        <taxon>Euteleostomi</taxon>
        <taxon>Actinopterygii</taxon>
        <taxon>Neopterygii</taxon>
        <taxon>Teleostei</taxon>
        <taxon>Elopiformes</taxon>
        <taxon>Megalopidae</taxon>
        <taxon>Megalops</taxon>
    </lineage>
</organism>
<feature type="compositionally biased region" description="Polar residues" evidence="2">
    <location>
        <begin position="404"/>
        <end position="418"/>
    </location>
</feature>
<sequence length="435" mass="48040">MDSSPATKADSGLHSTYWPQLSDVEVPPLDIGWPDGGFYKGVTRVAVHTHPPKENGPHIKEVVRRLIQDSSKVIAVVMDMMTDLQILQDLLDAAFRRNVSVYMVLDSGGVPHFLDMCSRLQVGAMHLRNIRVRTVQGYGLPLSCGKLPGSLSSKYMLVDGDKVMFGTYSFTWSSARIDRNTITVMTGQVVDFFDRDFRELYAISENVDLYKEFHISKPPAATPVRAKVQPTAAPSASRFQVSLGASGQANLKVPAHKYYNPKYALVVGDTMGLTGSLQDLRSRKDSAGDHSSQDIMQKFLQSSSEKLDKVSPLPSASPEAEDKEVSKTLNGFAGKKQRSSFRLFLKGRGANQNVEAVQTPPKSSPTHVTADNSIAEEQEDKFEVQIVEKPPQQKGKNKKMSKLGQKSQSLMVVNTQNEDGSKEHRRPQKRGCVQS</sequence>
<dbReference type="GO" id="GO:0019901">
    <property type="term" value="F:protein kinase binding"/>
    <property type="evidence" value="ECO:0007669"/>
    <property type="project" value="TreeGrafter"/>
</dbReference>
<evidence type="ECO:0000256" key="1">
    <source>
        <dbReference type="ARBA" id="ARBA00006937"/>
    </source>
</evidence>
<dbReference type="EMBL" id="JAFDVH010000001">
    <property type="protein sequence ID" value="KAG7491455.1"/>
    <property type="molecule type" value="Genomic_DNA"/>
</dbReference>
<dbReference type="Gene3D" id="3.30.870.10">
    <property type="entry name" value="Endonuclease Chain A"/>
    <property type="match status" value="1"/>
</dbReference>